<protein>
    <recommendedName>
        <fullName evidence="3">Magnesium chelatase</fullName>
    </recommendedName>
</protein>
<reference evidence="1 2" key="1">
    <citation type="journal article" date="2014" name="BMC Genomics">
        <title>Genome sequencing of four Aureobasidium pullulans varieties: biotechnological potential, stress tolerance, and description of new species.</title>
        <authorList>
            <person name="Gostin Ar C."/>
            <person name="Ohm R.A."/>
            <person name="Kogej T."/>
            <person name="Sonjak S."/>
            <person name="Turk M."/>
            <person name="Zajc J."/>
            <person name="Zalar P."/>
            <person name="Grube M."/>
            <person name="Sun H."/>
            <person name="Han J."/>
            <person name="Sharma A."/>
            <person name="Chiniquy J."/>
            <person name="Ngan C.Y."/>
            <person name="Lipzen A."/>
            <person name="Barry K."/>
            <person name="Grigoriev I.V."/>
            <person name="Gunde-Cimerman N."/>
        </authorList>
    </citation>
    <scope>NUCLEOTIDE SEQUENCE [LARGE SCALE GENOMIC DNA]</scope>
    <source>
        <strain evidence="1 2">CBS 147.97</strain>
    </source>
</reference>
<dbReference type="HOGENOM" id="CLU_034390_0_0_1"/>
<evidence type="ECO:0000313" key="1">
    <source>
        <dbReference type="EMBL" id="KEQ75502.1"/>
    </source>
</evidence>
<proteinExistence type="predicted"/>
<accession>A0A074X0C3</accession>
<dbReference type="PANTHER" id="PTHR11603:SF132">
    <property type="entry name" value="C2H2-TYPE DOMAIN-CONTAINING PROTEIN"/>
    <property type="match status" value="1"/>
</dbReference>
<sequence>MDSTAAKIQALGDLELAVLLCLVAQQHCIISTQNLLLDTLARELQLIATNIFGLSCALVNCSATTTLDDFRASVLVDAPNTVDDHLASSTHLSLPSFKHPTSRQTFLRNQSGASNELDDRKIADIIIAKDLNMANTNVQTQALELMRTKRLFSHTAMHSTSKHFLFIALQASESTSKLAFHLNDMFAISHFHTQDDGFPNLEEQDFKEQSHSNDAASISSVVKHQLSNEEPLSGSPTITPEDIQDMRASSKAVRVSAEVAAYLHNIVIFMRLNRFVAGGVSAYATRHFRAIVYALAPLHGLEYVPPSLVDLAARKVYAHRLILATPSTERSMQWGSDFRAVEQVLKDVTVADAIESVLSSVEAPL</sequence>
<gene>
    <name evidence="1" type="ORF">M436DRAFT_41637</name>
</gene>
<dbReference type="Gene3D" id="1.10.8.80">
    <property type="entry name" value="Magnesium chelatase subunit I, C-Terminal domain"/>
    <property type="match status" value="1"/>
</dbReference>
<dbReference type="EMBL" id="KL584705">
    <property type="protein sequence ID" value="KEQ75502.1"/>
    <property type="molecule type" value="Genomic_DNA"/>
</dbReference>
<dbReference type="InterPro" id="IPR052041">
    <property type="entry name" value="Nucleic_acid_metab_PIN/TRAM"/>
</dbReference>
<dbReference type="PANTHER" id="PTHR11603">
    <property type="entry name" value="AAA FAMILY ATPASE"/>
    <property type="match status" value="1"/>
</dbReference>
<evidence type="ECO:0000313" key="2">
    <source>
        <dbReference type="Proteomes" id="UP000027730"/>
    </source>
</evidence>
<organism evidence="1 2">
    <name type="scientific">Aureobasidium namibiae CBS 147.97</name>
    <dbReference type="NCBI Taxonomy" id="1043004"/>
    <lineage>
        <taxon>Eukaryota</taxon>
        <taxon>Fungi</taxon>
        <taxon>Dikarya</taxon>
        <taxon>Ascomycota</taxon>
        <taxon>Pezizomycotina</taxon>
        <taxon>Dothideomycetes</taxon>
        <taxon>Dothideomycetidae</taxon>
        <taxon>Dothideales</taxon>
        <taxon>Saccotheciaceae</taxon>
        <taxon>Aureobasidium</taxon>
    </lineage>
</organism>
<dbReference type="OrthoDB" id="444631at2759"/>
<keyword evidence="2" id="KW-1185">Reference proteome</keyword>
<dbReference type="GeneID" id="25409594"/>
<dbReference type="RefSeq" id="XP_013429556.1">
    <property type="nucleotide sequence ID" value="XM_013574102.1"/>
</dbReference>
<name>A0A074X0C3_9PEZI</name>
<evidence type="ECO:0008006" key="3">
    <source>
        <dbReference type="Google" id="ProtNLM"/>
    </source>
</evidence>
<dbReference type="Proteomes" id="UP000027730">
    <property type="component" value="Unassembled WGS sequence"/>
</dbReference>
<dbReference type="AlphaFoldDB" id="A0A074X0C3"/>